<keyword evidence="7" id="KW-0239">DNA-directed DNA polymerase</keyword>
<evidence type="ECO:0000256" key="6">
    <source>
        <dbReference type="ARBA" id="ARBA00022813"/>
    </source>
</evidence>
<dbReference type="PROSITE" id="PS50819">
    <property type="entry name" value="INTEIN_ENDONUCLEASE"/>
    <property type="match status" value="3"/>
</dbReference>
<dbReference type="InterPro" id="IPR006141">
    <property type="entry name" value="Intein_N"/>
</dbReference>
<dbReference type="Pfam" id="PF14528">
    <property type="entry name" value="LAGLIDADG_3"/>
    <property type="match status" value="2"/>
</dbReference>
<dbReference type="GO" id="GO:0000166">
    <property type="term" value="F:nucleotide binding"/>
    <property type="evidence" value="ECO:0007669"/>
    <property type="project" value="InterPro"/>
</dbReference>
<organism evidence="13 14">
    <name type="scientific">Halalkaliarchaeum desulfuricum</name>
    <dbReference type="NCBI Taxonomy" id="2055893"/>
    <lineage>
        <taxon>Archaea</taxon>
        <taxon>Methanobacteriati</taxon>
        <taxon>Methanobacteriota</taxon>
        <taxon>Stenosarchaea group</taxon>
        <taxon>Halobacteria</taxon>
        <taxon>Halobacteriales</taxon>
        <taxon>Haloferacaceae</taxon>
        <taxon>Halalkaliarchaeum</taxon>
    </lineage>
</organism>
<dbReference type="InterPro" id="IPR004860">
    <property type="entry name" value="LAGLIDADG_dom"/>
</dbReference>
<dbReference type="InterPro" id="IPR006133">
    <property type="entry name" value="DNA-dir_DNA_pol_B_exonuc"/>
</dbReference>
<feature type="domain" description="DOD-type homing endonuclease" evidence="12">
    <location>
        <begin position="724"/>
        <end position="850"/>
    </location>
</feature>
<dbReference type="GO" id="GO:0003887">
    <property type="term" value="F:DNA-directed DNA polymerase activity"/>
    <property type="evidence" value="ECO:0007669"/>
    <property type="project" value="UniProtKB-KW"/>
</dbReference>
<name>A0A343TI05_9EURY</name>
<evidence type="ECO:0000256" key="8">
    <source>
        <dbReference type="ARBA" id="ARBA00023000"/>
    </source>
</evidence>
<dbReference type="SMART" id="SM00306">
    <property type="entry name" value="HintN"/>
    <property type="match status" value="2"/>
</dbReference>
<dbReference type="GO" id="GO:0006261">
    <property type="term" value="P:DNA-templated DNA replication"/>
    <property type="evidence" value="ECO:0007669"/>
    <property type="project" value="TreeGrafter"/>
</dbReference>
<dbReference type="SUPFAM" id="SSF55608">
    <property type="entry name" value="Homing endonucleases"/>
    <property type="match status" value="2"/>
</dbReference>
<dbReference type="SUPFAM" id="SSF56672">
    <property type="entry name" value="DNA/RNA polymerases"/>
    <property type="match status" value="3"/>
</dbReference>
<dbReference type="Gene3D" id="3.90.1600.10">
    <property type="entry name" value="Palm domain of DNA polymerase"/>
    <property type="match status" value="3"/>
</dbReference>
<dbReference type="PANTHER" id="PTHR10322:SF23">
    <property type="entry name" value="DNA POLYMERASE DELTA CATALYTIC SUBUNIT"/>
    <property type="match status" value="1"/>
</dbReference>
<keyword evidence="14" id="KW-1185">Reference proteome</keyword>
<dbReference type="InterPro" id="IPR043502">
    <property type="entry name" value="DNA/RNA_pol_sf"/>
</dbReference>
<dbReference type="NCBIfam" id="TIGR01445">
    <property type="entry name" value="intein_Nterm"/>
    <property type="match status" value="1"/>
</dbReference>
<dbReference type="Proteomes" id="UP000263012">
    <property type="component" value="Chromosome"/>
</dbReference>
<dbReference type="InterPro" id="IPR006142">
    <property type="entry name" value="INTEIN"/>
</dbReference>
<dbReference type="Gene3D" id="3.10.28.10">
    <property type="entry name" value="Homing endonucleases"/>
    <property type="match status" value="3"/>
</dbReference>
<dbReference type="PRINTS" id="PR00379">
    <property type="entry name" value="INTEIN"/>
</dbReference>
<evidence type="ECO:0000256" key="2">
    <source>
        <dbReference type="ARBA" id="ARBA00012417"/>
    </source>
</evidence>
<evidence type="ECO:0000313" key="13">
    <source>
        <dbReference type="EMBL" id="AUX08727.1"/>
    </source>
</evidence>
<dbReference type="Pfam" id="PF03104">
    <property type="entry name" value="DNA_pol_B_exo1"/>
    <property type="match status" value="1"/>
</dbReference>
<feature type="domain" description="DOD-type homing endonuclease" evidence="12">
    <location>
        <begin position="1267"/>
        <end position="1376"/>
    </location>
</feature>
<reference evidence="14" key="1">
    <citation type="submission" date="2017-11" db="EMBL/GenBank/DDBJ databases">
        <title>Phenotypic and genomic properties of facultatively anaerobic sulfur-reducing natronoarchaea from hypersaline soda lakes.</title>
        <authorList>
            <person name="Sorokin D.Y."/>
            <person name="Kublanov I.V."/>
            <person name="Roman P."/>
            <person name="Sinninghe Damste J.S."/>
            <person name="Golyshin P.N."/>
            <person name="Rojo D."/>
            <person name="Ciordia S."/>
            <person name="Mena M.D.C."/>
            <person name="Ferrer M."/>
            <person name="Messina E."/>
            <person name="Smedile F."/>
            <person name="La Spada G."/>
            <person name="La Cono V."/>
            <person name="Yakimov M.M."/>
        </authorList>
    </citation>
    <scope>NUCLEOTIDE SEQUENCE [LARGE SCALE GENOMIC DNA]</scope>
    <source>
        <strain evidence="14">AArc-Sl</strain>
    </source>
</reference>
<dbReference type="InterPro" id="IPR036844">
    <property type="entry name" value="Hint_dom_sf"/>
</dbReference>
<dbReference type="GO" id="GO:0004519">
    <property type="term" value="F:endonuclease activity"/>
    <property type="evidence" value="ECO:0007669"/>
    <property type="project" value="InterPro"/>
</dbReference>
<dbReference type="InterPro" id="IPR012337">
    <property type="entry name" value="RNaseH-like_sf"/>
</dbReference>
<dbReference type="InterPro" id="IPR050240">
    <property type="entry name" value="DNA_pol_type-B"/>
</dbReference>
<dbReference type="InterPro" id="IPR036397">
    <property type="entry name" value="RNaseH_sf"/>
</dbReference>
<comment type="similarity">
    <text evidence="1">Belongs to the DNA polymerase type-B family.</text>
</comment>
<dbReference type="PROSITE" id="PS50818">
    <property type="entry name" value="INTEIN_C_TER"/>
    <property type="match status" value="1"/>
</dbReference>
<dbReference type="EC" id="2.7.7.7" evidence="2"/>
<dbReference type="SUPFAM" id="SSF51294">
    <property type="entry name" value="Hedgehog/intein (Hint) domain"/>
    <property type="match status" value="3"/>
</dbReference>
<evidence type="ECO:0000256" key="7">
    <source>
        <dbReference type="ARBA" id="ARBA00022932"/>
    </source>
</evidence>
<dbReference type="InterPro" id="IPR042087">
    <property type="entry name" value="DNA_pol_B_thumb"/>
</dbReference>
<dbReference type="InterPro" id="IPR003587">
    <property type="entry name" value="Hint_dom_N"/>
</dbReference>
<feature type="region of interest" description="Disordered" evidence="11">
    <location>
        <begin position="1"/>
        <end position="37"/>
    </location>
</feature>
<dbReference type="EMBL" id="CP025066">
    <property type="protein sequence ID" value="AUX08727.1"/>
    <property type="molecule type" value="Genomic_DNA"/>
</dbReference>
<dbReference type="Gene3D" id="3.30.342.10">
    <property type="entry name" value="DNA Polymerase, chain B, domain 1"/>
    <property type="match status" value="1"/>
</dbReference>
<comment type="catalytic activity">
    <reaction evidence="10">
        <text>DNA(n) + a 2'-deoxyribonucleoside 5'-triphosphate = DNA(n+1) + diphosphate</text>
        <dbReference type="Rhea" id="RHEA:22508"/>
        <dbReference type="Rhea" id="RHEA-COMP:17339"/>
        <dbReference type="Rhea" id="RHEA-COMP:17340"/>
        <dbReference type="ChEBI" id="CHEBI:33019"/>
        <dbReference type="ChEBI" id="CHEBI:61560"/>
        <dbReference type="ChEBI" id="CHEBI:173112"/>
        <dbReference type="EC" id="2.7.7.7"/>
    </reaction>
</comment>
<proteinExistence type="inferred from homology"/>
<evidence type="ECO:0000313" key="14">
    <source>
        <dbReference type="Proteomes" id="UP000263012"/>
    </source>
</evidence>
<feature type="compositionally biased region" description="Low complexity" evidence="11">
    <location>
        <begin position="12"/>
        <end position="23"/>
    </location>
</feature>
<dbReference type="CDD" id="cd00081">
    <property type="entry name" value="Hint"/>
    <property type="match status" value="2"/>
</dbReference>
<evidence type="ECO:0000259" key="12">
    <source>
        <dbReference type="PROSITE" id="PS50819"/>
    </source>
</evidence>
<evidence type="ECO:0000256" key="4">
    <source>
        <dbReference type="ARBA" id="ARBA00022679"/>
    </source>
</evidence>
<dbReference type="Gene3D" id="2.170.16.10">
    <property type="entry name" value="Hedgehog/Intein (Hint) domain"/>
    <property type="match status" value="3"/>
</dbReference>
<evidence type="ECO:0000256" key="5">
    <source>
        <dbReference type="ARBA" id="ARBA00022695"/>
    </source>
</evidence>
<dbReference type="SUPFAM" id="SSF53098">
    <property type="entry name" value="Ribonuclease H-like"/>
    <property type="match status" value="1"/>
</dbReference>
<dbReference type="GO" id="GO:0016539">
    <property type="term" value="P:intein-mediated protein splicing"/>
    <property type="evidence" value="ECO:0007669"/>
    <property type="project" value="InterPro"/>
</dbReference>
<dbReference type="InterPro" id="IPR006134">
    <property type="entry name" value="DNA-dir_DNA_pol_B_multi_dom"/>
</dbReference>
<dbReference type="Gene3D" id="1.10.132.60">
    <property type="entry name" value="DNA polymerase family B, C-terminal domain"/>
    <property type="match status" value="1"/>
</dbReference>
<accession>A0A343TI05</accession>
<keyword evidence="9" id="KW-0238">DNA-binding</keyword>
<dbReference type="InterPro" id="IPR027434">
    <property type="entry name" value="Homing_endonucl"/>
</dbReference>
<keyword evidence="4 13" id="KW-0808">Transferase</keyword>
<keyword evidence="5 13" id="KW-0548">Nucleotidyltransferase</keyword>
<evidence type="ECO:0000256" key="10">
    <source>
        <dbReference type="ARBA" id="ARBA00049244"/>
    </source>
</evidence>
<dbReference type="GO" id="GO:0003677">
    <property type="term" value="F:DNA binding"/>
    <property type="evidence" value="ECO:0007669"/>
    <property type="project" value="UniProtKB-KW"/>
</dbReference>
<dbReference type="PANTHER" id="PTHR10322">
    <property type="entry name" value="DNA POLYMERASE CATALYTIC SUBUNIT"/>
    <property type="match status" value="1"/>
</dbReference>
<keyword evidence="6" id="KW-0068">Autocatalytic cleavage</keyword>
<evidence type="ECO:0000256" key="11">
    <source>
        <dbReference type="SAM" id="MobiDB-lite"/>
    </source>
</evidence>
<dbReference type="InterPro" id="IPR030934">
    <property type="entry name" value="Intein_C"/>
</dbReference>
<dbReference type="Pfam" id="PF00136">
    <property type="entry name" value="DNA_pol_B"/>
    <property type="match status" value="1"/>
</dbReference>
<evidence type="ECO:0000256" key="9">
    <source>
        <dbReference type="ARBA" id="ARBA00023125"/>
    </source>
</evidence>
<feature type="compositionally biased region" description="Acidic residues" evidence="11">
    <location>
        <begin position="1248"/>
        <end position="1257"/>
    </location>
</feature>
<dbReference type="InterPro" id="IPR023211">
    <property type="entry name" value="DNA_pol_palm_dom_sf"/>
</dbReference>
<dbReference type="CDD" id="cd05160">
    <property type="entry name" value="DEDDy_DNA_polB_exo"/>
    <property type="match status" value="1"/>
</dbReference>
<dbReference type="InterPro" id="IPR004042">
    <property type="entry name" value="Intein_endonuc_central"/>
</dbReference>
<evidence type="ECO:0000256" key="3">
    <source>
        <dbReference type="ARBA" id="ARBA00015749"/>
    </source>
</evidence>
<protein>
    <recommendedName>
        <fullName evidence="3">DNA polymerase</fullName>
        <ecNumber evidence="2">2.7.7.7</ecNumber>
    </recommendedName>
</protein>
<feature type="domain" description="DOD-type homing endonuclease" evidence="12">
    <location>
        <begin position="1772"/>
        <end position="1865"/>
    </location>
</feature>
<evidence type="ECO:0000256" key="1">
    <source>
        <dbReference type="ARBA" id="ARBA00005755"/>
    </source>
</evidence>
<dbReference type="Gene3D" id="3.30.420.10">
    <property type="entry name" value="Ribonuclease H-like superfamily/Ribonuclease H"/>
    <property type="match status" value="1"/>
</dbReference>
<dbReference type="InterPro" id="IPR006172">
    <property type="entry name" value="DNA-dir_DNA_pol_B"/>
</dbReference>
<sequence>MDQTGLSDFSPDAEGASTDSAADSADESPGEEGRPDAEAIAVAGDDTNVSDVVDLEEARFPDSEGVLELLVTQIDYTVERNGREEYPVVHVFGRTADNEAEHVRVLGVEPYFYVPTADLEGDLTESYDVVVSTRETDRDGEPFESIRGESLTKVITRTPRDVGNIRDDFETTFEADILFPNRFLIDNGISGGIRVEERRLEDGRLQVHEGHLEPAEVDADLRVHMMDIEVDDRSGFPEDGEEPIICLTSHDSYRDEYVAWLFDAPDGDAPLPTELDGYEPLRGDVDVRVETFDDEESMLDAYLEYIDETDPDLTSGWNLDDFDAPYLLDRLERLDPHTDRDLSIERLSRIGEVWRSGWGGPDIKGRVVFDLLYAYKRTQFTELESYRLDAVGELELDIGKERYPGDIGDLWEQDPERLLEYNLRDVELCVEIDRKQDVIAFWEEARKVVGCKLEDAPTPGDAVDMYVLHKASGTFALPSKGQQESEDFEGGAVFEPVTGVREMVTVLDLKCFSGDTQVLTPTGVKNITDISEGDEVYSLNPETFECEVTSVAETQEYPNQFGELHHLSGNTHDLKVTENHRFLYSNDRGWDGLGPDDFQFDAYRDIPEYDRYAFPNHIPMEGEQPETFDFYREVDGGSVVLYAKEDLRAVRNALPKEVTDELDLARGTAGSLGLQKVGKYLLPVELYREHADEIDACVDEVYLKYGRGHREVPLQFEMVDWLELIGWFVAEGSIDEANGRLTIHQSAGESRDGIVELLDRMGINYSVDQRGLNVSNRYLVEWFRENCGVGFANKHLPEWVFDLDAELLEVVLETLVAGDGSVADSGLRKFWTKSDQLKTEIARIAVRCGHKPTVSHQTDGTWYVSIGKRGSFTKSNATIEQHDGNVYCLTAEENHVVLAGRNGNFQWVGQSLYPMCMVTINAGPETKVDPEEYDGETYVAPNGTHFRKTPDGMMREMIDELLTQREEKKALRNEHDPDSEAYEQYDRQQGAVKVIMNCFTPDTEVLTPAGVQGITDLEVGDEVYSLDPDTLEMEVKEVEETHEYPDYRGELVDIETEKIDFRVTPNHRMLVRKNETNGITEDGFGFVEAGDLDRATNYELPHDWTGPDGERIDRVDLTEFVDREYEVWVRPEVHGHTFTANLGWTPRRVPKADVGETGYVFDADRFEDHRGYIESVCEYSYVQTESGRKWIPRTYDGDDFLELVAWYLTEGNVYTSTENVFGDNVRGSATTVKIAQEAATDGGTLDSVGEEEPESESATDVTPQGDAVGDAIDDGSTHATIGRLLDRMGIDYYEDNRSYQFTSKLFGDYLREHCGAGSTEKRVPEFVFEASADQKRHFLETLIDGDGDRQLGSWRYTTASEQLRDDVFRLCAHLGITANYRQDGSVWRIYANEEAKNTLRMHRSSDRTEANDGVFCVTVEDNHTLLAGRNGKFQFVGQSLYGVTGWDRFRLYDKEGAAAVTATGREVISFTEEAASELDKEVTYGDSVTGDRPVVVRDPDGIVRIRPIEELFENAAETTAADVVVTADGGVVGSNSMSKDRRRLEGWEALSLSADRGPEWQPIQQVIRHETDNPVVTLQHKFGESTTTRDHSYVVEEDEKLVEATPDEVEKPLRIPGVPDVETVETIDVYEVLNGYTRKYEDGRSVGSENAETKVKRVHADDEKVWFGHKHHADIDKAITVQRYVDLDSPDGEALIRLLAAYVTEGSASTIETTDSKFGASIAESRREWLEGFKRDYERLFDGATAGIIASDASSQRTIAYDTDSGRETVTYGDGTYKLQMMNELSAVFFREFAGQRSRGKRIPGFVFNLRDDLQELFLEVLVEGDGSRSFPRYSEEYSDRNFDFETTSRELAAGLSTLLTQRSEKHSLKYRKDKGSYTVRTCDFYRRGRDPSLTETEHDGYVYDLSVAENENFVDAVGGIVLHNTDSVMLELGGDISKSDAIETSFDIEDHINERYDDFALEELNAESHRFEIEFEKLYRRFFQAGKKKRYAGHIVWKEGKDVDDVDITGFEYKRSDIAPITKEVQREVIERIVTGDDLESDLEGVKAYLSDVIDDVLAGELSPDEVAIPGGIGKRLDAYETDTAQVRGAKYANLLLGTNFDRGSKPKRLYLKKVHPDFWQRMETEKGLDPQTNPLYGEFKRDPDVICFEYADQIPEEFEIDWEKMLEKTLKGPIERVIEALGMSWEEVKTGQQQTGLGNFM</sequence>
<dbReference type="NCBIfam" id="TIGR01443">
    <property type="entry name" value="intein_Cterm"/>
    <property type="match status" value="1"/>
</dbReference>
<dbReference type="SMART" id="SM00486">
    <property type="entry name" value="POLBc"/>
    <property type="match status" value="1"/>
</dbReference>
<dbReference type="PROSITE" id="PS50817">
    <property type="entry name" value="INTEIN_N_TER"/>
    <property type="match status" value="2"/>
</dbReference>
<keyword evidence="8" id="KW-0651">Protein splicing</keyword>
<feature type="region of interest" description="Disordered" evidence="11">
    <location>
        <begin position="1237"/>
        <end position="1274"/>
    </location>
</feature>
<gene>
    <name evidence="13" type="ORF">AArcSl_1092</name>
</gene>
<dbReference type="KEGG" id="hdf:AArcSl_1092"/>
<dbReference type="OrthoDB" id="323192at2157"/>